<name>U9UMU0_RHIID</name>
<gene>
    <name evidence="1" type="ORF">GLOINDRAFT_19103</name>
</gene>
<dbReference type="EMBL" id="KI277842">
    <property type="protein sequence ID" value="ESA19903.1"/>
    <property type="molecule type" value="Genomic_DNA"/>
</dbReference>
<sequence>MDSKSYKMNIIDEAMSFDEFNLYWKKILISGGLRALERGDEFDWNKTLQFISNRNIYTSWEIEKDDVWGVHIKLKIF</sequence>
<accession>U9UMU0</accession>
<reference evidence="1" key="1">
    <citation type="submission" date="2013-07" db="EMBL/GenBank/DDBJ databases">
        <title>The genome of an arbuscular mycorrhizal fungus provides insights into the evolution of the oldest plant symbiosis.</title>
        <authorList>
            <consortium name="DOE Joint Genome Institute"/>
            <person name="Tisserant E."/>
            <person name="Malbreil M."/>
            <person name="Kuo A."/>
            <person name="Kohler A."/>
            <person name="Symeonidi A."/>
            <person name="Balestrini R."/>
            <person name="Charron P."/>
            <person name="Duensing N."/>
            <person name="Frei-dit-Frey N."/>
            <person name="Gianinazzi-Pearson V."/>
            <person name="Gilbert B."/>
            <person name="Handa Y."/>
            <person name="Hijri M."/>
            <person name="Kaul R."/>
            <person name="Kawaguchi M."/>
            <person name="Krajinski F."/>
            <person name="Lammers P."/>
            <person name="Lapierre D."/>
            <person name="Masclaux F.G."/>
            <person name="Murat C."/>
            <person name="Morin E."/>
            <person name="Ndikumana S."/>
            <person name="Pagni M."/>
            <person name="Petitpierre D."/>
            <person name="Requena N."/>
            <person name="Rosikiewicz P."/>
            <person name="Riley R."/>
            <person name="Saito K."/>
            <person name="San Clemente H."/>
            <person name="Shapiro H."/>
            <person name="van Tuinen D."/>
            <person name="Becard G."/>
            <person name="Bonfante P."/>
            <person name="Paszkowski U."/>
            <person name="Shachar-Hill Y."/>
            <person name="Young J.P."/>
            <person name="Sanders I.R."/>
            <person name="Henrissat B."/>
            <person name="Rensing S.A."/>
            <person name="Grigoriev I.V."/>
            <person name="Corradi N."/>
            <person name="Roux C."/>
            <person name="Martin F."/>
        </authorList>
    </citation>
    <scope>NUCLEOTIDE SEQUENCE</scope>
    <source>
        <strain evidence="1">DAOM 197198</strain>
    </source>
</reference>
<dbReference type="AlphaFoldDB" id="U9UMU0"/>
<dbReference type="HOGENOM" id="CLU_2639317_0_0_1"/>
<proteinExistence type="predicted"/>
<evidence type="ECO:0000313" key="1">
    <source>
        <dbReference type="EMBL" id="ESA19903.1"/>
    </source>
</evidence>
<protein>
    <submittedName>
        <fullName evidence="1">Uncharacterized protein</fullName>
    </submittedName>
</protein>
<organism evidence="1">
    <name type="scientific">Rhizophagus irregularis (strain DAOM 181602 / DAOM 197198 / MUCL 43194)</name>
    <name type="common">Arbuscular mycorrhizal fungus</name>
    <name type="synonym">Glomus intraradices</name>
    <dbReference type="NCBI Taxonomy" id="747089"/>
    <lineage>
        <taxon>Eukaryota</taxon>
        <taxon>Fungi</taxon>
        <taxon>Fungi incertae sedis</taxon>
        <taxon>Mucoromycota</taxon>
        <taxon>Glomeromycotina</taxon>
        <taxon>Glomeromycetes</taxon>
        <taxon>Glomerales</taxon>
        <taxon>Glomeraceae</taxon>
        <taxon>Rhizophagus</taxon>
    </lineage>
</organism>